<feature type="binding site" evidence="6">
    <location>
        <begin position="244"/>
        <end position="250"/>
    </location>
    <ligand>
        <name>GTP</name>
        <dbReference type="ChEBI" id="CHEBI:37565"/>
    </ligand>
</feature>
<keyword evidence="6" id="KW-0378">Hydrolase</keyword>
<dbReference type="InterPro" id="IPR006073">
    <property type="entry name" value="GTP-bd"/>
</dbReference>
<feature type="binding site" evidence="6">
    <location>
        <begin position="269"/>
        <end position="272"/>
    </location>
    <ligand>
        <name>GTP</name>
        <dbReference type="ChEBI" id="CHEBI:37565"/>
    </ligand>
</feature>
<feature type="binding site" evidence="6">
    <location>
        <position position="250"/>
    </location>
    <ligand>
        <name>Mg(2+)</name>
        <dbReference type="ChEBI" id="CHEBI:18420"/>
    </ligand>
</feature>
<dbReference type="RefSeq" id="WP_087371502.1">
    <property type="nucleotide sequence ID" value="NZ_NFKK01000004.1"/>
</dbReference>
<keyword evidence="6" id="KW-0479">Metal-binding</keyword>
<feature type="binding site" evidence="6">
    <location>
        <begin position="225"/>
        <end position="230"/>
    </location>
    <ligand>
        <name>GTP</name>
        <dbReference type="ChEBI" id="CHEBI:37565"/>
    </ligand>
</feature>
<dbReference type="GO" id="GO:0005525">
    <property type="term" value="F:GTP binding"/>
    <property type="evidence" value="ECO:0007669"/>
    <property type="project" value="UniProtKB-UniRule"/>
</dbReference>
<dbReference type="Gene3D" id="3.30.1360.120">
    <property type="entry name" value="Probable tRNA modification gtpase trme, domain 1"/>
    <property type="match status" value="1"/>
</dbReference>
<dbReference type="Gene3D" id="1.20.120.430">
    <property type="entry name" value="tRNA modification GTPase MnmE domain 2"/>
    <property type="match status" value="1"/>
</dbReference>
<accession>A0A1Y4LEY2</accession>
<evidence type="ECO:0000256" key="6">
    <source>
        <dbReference type="HAMAP-Rule" id="MF_00379"/>
    </source>
</evidence>
<dbReference type="InterPro" id="IPR027368">
    <property type="entry name" value="MnmE_dom2"/>
</dbReference>
<evidence type="ECO:0000259" key="10">
    <source>
        <dbReference type="Pfam" id="PF12631"/>
    </source>
</evidence>
<feature type="binding site" evidence="6">
    <location>
        <position position="225"/>
    </location>
    <ligand>
        <name>K(+)</name>
        <dbReference type="ChEBI" id="CHEBI:29103"/>
    </ligand>
</feature>
<protein>
    <recommendedName>
        <fullName evidence="6">tRNA modification GTPase MnmE</fullName>
        <ecNumber evidence="6">3.6.-.-</ecNumber>
    </recommendedName>
</protein>
<dbReference type="PANTHER" id="PTHR42714">
    <property type="entry name" value="TRNA MODIFICATION GTPASE GTPBP3"/>
    <property type="match status" value="1"/>
</dbReference>
<feature type="binding site" evidence="6">
    <location>
        <position position="244"/>
    </location>
    <ligand>
        <name>K(+)</name>
        <dbReference type="ChEBI" id="CHEBI:29103"/>
    </ligand>
</feature>
<comment type="caution">
    <text evidence="6">Lacks conserved residue(s) required for the propagation of feature annotation.</text>
</comment>
<dbReference type="InterPro" id="IPR004520">
    <property type="entry name" value="GTPase_MnmE"/>
</dbReference>
<dbReference type="GO" id="GO:0005829">
    <property type="term" value="C:cytosol"/>
    <property type="evidence" value="ECO:0007669"/>
    <property type="project" value="TreeGrafter"/>
</dbReference>
<feature type="binding site" evidence="6">
    <location>
        <position position="119"/>
    </location>
    <ligand>
        <name>(6S)-5-formyl-5,6,7,8-tetrahydrofolate</name>
        <dbReference type="ChEBI" id="CHEBI:57457"/>
    </ligand>
</feature>
<dbReference type="CDD" id="cd04164">
    <property type="entry name" value="trmE"/>
    <property type="match status" value="1"/>
</dbReference>
<keyword evidence="5 6" id="KW-0342">GTP-binding</keyword>
<feature type="domain" description="G" evidence="8">
    <location>
        <begin position="218"/>
        <end position="334"/>
    </location>
</feature>
<comment type="function">
    <text evidence="6">Exhibits a very high intrinsic GTPase hydrolysis rate. Involved in the addition of a carboxymethylaminomethyl (cmnm) group at the wobble position (U34) of certain tRNAs, forming tRNA-cmnm(5)s(2)U34.</text>
</comment>
<comment type="cofactor">
    <cofactor evidence="6">
        <name>K(+)</name>
        <dbReference type="ChEBI" id="CHEBI:29103"/>
    </cofactor>
    <text evidence="6">Binds 1 potassium ion per subunit.</text>
</comment>
<evidence type="ECO:0000313" key="12">
    <source>
        <dbReference type="Proteomes" id="UP000195897"/>
    </source>
</evidence>
<dbReference type="Pfam" id="PF10396">
    <property type="entry name" value="TrmE_N"/>
    <property type="match status" value="1"/>
</dbReference>
<dbReference type="CDD" id="cd14858">
    <property type="entry name" value="TrmE_N"/>
    <property type="match status" value="1"/>
</dbReference>
<evidence type="ECO:0000259" key="8">
    <source>
        <dbReference type="Pfam" id="PF01926"/>
    </source>
</evidence>
<evidence type="ECO:0000313" key="11">
    <source>
        <dbReference type="EMBL" id="OUP53381.1"/>
    </source>
</evidence>
<dbReference type="GO" id="GO:0030488">
    <property type="term" value="P:tRNA methylation"/>
    <property type="evidence" value="ECO:0007669"/>
    <property type="project" value="TreeGrafter"/>
</dbReference>
<keyword evidence="2 6" id="KW-0819">tRNA processing</keyword>
<dbReference type="InterPro" id="IPR027417">
    <property type="entry name" value="P-loop_NTPase"/>
</dbReference>
<evidence type="ECO:0000256" key="3">
    <source>
        <dbReference type="ARBA" id="ARBA00022741"/>
    </source>
</evidence>
<dbReference type="Proteomes" id="UP000195897">
    <property type="component" value="Unassembled WGS sequence"/>
</dbReference>
<dbReference type="InterPro" id="IPR027266">
    <property type="entry name" value="TrmE/GcvT-like"/>
</dbReference>
<dbReference type="Pfam" id="PF01926">
    <property type="entry name" value="MMR_HSR1"/>
    <property type="match status" value="1"/>
</dbReference>
<dbReference type="HAMAP" id="MF_00379">
    <property type="entry name" value="GTPase_MnmE"/>
    <property type="match status" value="1"/>
</dbReference>
<feature type="binding site" evidence="6">
    <location>
        <position position="20"/>
    </location>
    <ligand>
        <name>(6S)-5-formyl-5,6,7,8-tetrahydrofolate</name>
        <dbReference type="ChEBI" id="CHEBI:57457"/>
    </ligand>
</feature>
<comment type="subcellular location">
    <subcellularLocation>
        <location evidence="6">Cytoplasm</location>
    </subcellularLocation>
</comment>
<evidence type="ECO:0000259" key="9">
    <source>
        <dbReference type="Pfam" id="PF10396"/>
    </source>
</evidence>
<dbReference type="InterPro" id="IPR018948">
    <property type="entry name" value="GTP-bd_TrmE_N"/>
</dbReference>
<evidence type="ECO:0000256" key="4">
    <source>
        <dbReference type="ARBA" id="ARBA00022958"/>
    </source>
</evidence>
<evidence type="ECO:0000256" key="7">
    <source>
        <dbReference type="RuleBase" id="RU003313"/>
    </source>
</evidence>
<feature type="binding site" evidence="6">
    <location>
        <position position="249"/>
    </location>
    <ligand>
        <name>K(+)</name>
        <dbReference type="ChEBI" id="CHEBI:29103"/>
    </ligand>
</feature>
<name>A0A1Y4LEY2_9FIRM</name>
<dbReference type="Pfam" id="PF12631">
    <property type="entry name" value="MnmE_helical"/>
    <property type="match status" value="1"/>
</dbReference>
<comment type="caution">
    <text evidence="11">The sequence shown here is derived from an EMBL/GenBank/DDBJ whole genome shotgun (WGS) entry which is preliminary data.</text>
</comment>
<keyword evidence="6" id="KW-0460">Magnesium</keyword>
<dbReference type="InterPro" id="IPR031168">
    <property type="entry name" value="G_TrmE"/>
</dbReference>
<comment type="subunit">
    <text evidence="6">Homodimer. Heterotetramer of two MnmE and two MnmG subunits.</text>
</comment>
<organism evidence="11 12">
    <name type="scientific">Butyricicoccus pullicaecorum</name>
    <dbReference type="NCBI Taxonomy" id="501571"/>
    <lineage>
        <taxon>Bacteria</taxon>
        <taxon>Bacillati</taxon>
        <taxon>Bacillota</taxon>
        <taxon>Clostridia</taxon>
        <taxon>Eubacteriales</taxon>
        <taxon>Butyricicoccaceae</taxon>
        <taxon>Butyricicoccus</taxon>
    </lineage>
</organism>
<dbReference type="AlphaFoldDB" id="A0A1Y4LEY2"/>
<dbReference type="Gene3D" id="3.40.50.300">
    <property type="entry name" value="P-loop containing nucleotide triphosphate hydrolases"/>
    <property type="match status" value="1"/>
</dbReference>
<gene>
    <name evidence="6" type="primary">mnmE</name>
    <name evidence="6" type="synonym">trmE</name>
    <name evidence="11" type="ORF">B5F17_05080</name>
</gene>
<dbReference type="GO" id="GO:0002098">
    <property type="term" value="P:tRNA wobble uridine modification"/>
    <property type="evidence" value="ECO:0007669"/>
    <property type="project" value="TreeGrafter"/>
</dbReference>
<dbReference type="InterPro" id="IPR005225">
    <property type="entry name" value="Small_GTP-bd"/>
</dbReference>
<dbReference type="GO" id="GO:0046872">
    <property type="term" value="F:metal ion binding"/>
    <property type="evidence" value="ECO:0007669"/>
    <property type="project" value="UniProtKB-KW"/>
</dbReference>
<evidence type="ECO:0000256" key="5">
    <source>
        <dbReference type="ARBA" id="ARBA00023134"/>
    </source>
</evidence>
<keyword evidence="6" id="KW-0963">Cytoplasm</keyword>
<dbReference type="GO" id="GO:0003924">
    <property type="term" value="F:GTPase activity"/>
    <property type="evidence" value="ECO:0007669"/>
    <property type="project" value="UniProtKB-UniRule"/>
</dbReference>
<feature type="binding site" evidence="6">
    <location>
        <begin position="333"/>
        <end position="336"/>
    </location>
    <ligand>
        <name>GTP</name>
        <dbReference type="ChEBI" id="CHEBI:37565"/>
    </ligand>
</feature>
<feature type="binding site" evidence="6">
    <location>
        <position position="229"/>
    </location>
    <ligand>
        <name>Mg(2+)</name>
        <dbReference type="ChEBI" id="CHEBI:18420"/>
    </ligand>
</feature>
<feature type="binding site" evidence="6">
    <location>
        <position position="80"/>
    </location>
    <ligand>
        <name>(6S)-5-formyl-5,6,7,8-tetrahydrofolate</name>
        <dbReference type="ChEBI" id="CHEBI:57457"/>
    </ligand>
</feature>
<feature type="domain" description="MnmE helical" evidence="10">
    <location>
        <begin position="122"/>
        <end position="451"/>
    </location>
</feature>
<keyword evidence="4 6" id="KW-0630">Potassium</keyword>
<feature type="domain" description="GTP-binding protein TrmE N-terminal" evidence="9">
    <location>
        <begin position="4"/>
        <end position="119"/>
    </location>
</feature>
<feature type="binding site" evidence="6">
    <location>
        <position position="246"/>
    </location>
    <ligand>
        <name>K(+)</name>
        <dbReference type="ChEBI" id="CHEBI:29103"/>
    </ligand>
</feature>
<evidence type="ECO:0000256" key="1">
    <source>
        <dbReference type="ARBA" id="ARBA00011043"/>
    </source>
</evidence>
<dbReference type="PANTHER" id="PTHR42714:SF2">
    <property type="entry name" value="TRNA MODIFICATION GTPASE GTPBP3, MITOCHONDRIAL"/>
    <property type="match status" value="1"/>
</dbReference>
<dbReference type="NCBIfam" id="TIGR00450">
    <property type="entry name" value="mnmE_trmE_thdF"/>
    <property type="match status" value="1"/>
</dbReference>
<dbReference type="EMBL" id="NFKK01000004">
    <property type="protein sequence ID" value="OUP53381.1"/>
    <property type="molecule type" value="Genomic_DNA"/>
</dbReference>
<proteinExistence type="inferred from homology"/>
<dbReference type="SUPFAM" id="SSF52540">
    <property type="entry name" value="P-loop containing nucleoside triphosphate hydrolases"/>
    <property type="match status" value="1"/>
</dbReference>
<reference evidence="12" key="1">
    <citation type="submission" date="2017-04" db="EMBL/GenBank/DDBJ databases">
        <title>Function of individual gut microbiota members based on whole genome sequencing of pure cultures obtained from chicken caecum.</title>
        <authorList>
            <person name="Medvecky M."/>
            <person name="Cejkova D."/>
            <person name="Polansky O."/>
            <person name="Karasova D."/>
            <person name="Kubasova T."/>
            <person name="Cizek A."/>
            <person name="Rychlik I."/>
        </authorList>
    </citation>
    <scope>NUCLEOTIDE SEQUENCE [LARGE SCALE GENOMIC DNA]</scope>
    <source>
        <strain evidence="12">An180</strain>
    </source>
</reference>
<dbReference type="InterPro" id="IPR025867">
    <property type="entry name" value="MnmE_helical"/>
</dbReference>
<feature type="binding site" evidence="6">
    <location>
        <position position="454"/>
    </location>
    <ligand>
        <name>(6S)-5-formyl-5,6,7,8-tetrahydrofolate</name>
        <dbReference type="ChEBI" id="CHEBI:57457"/>
    </ligand>
</feature>
<dbReference type="EC" id="3.6.-.-" evidence="6"/>
<evidence type="ECO:0000256" key="2">
    <source>
        <dbReference type="ARBA" id="ARBA00022694"/>
    </source>
</evidence>
<comment type="similarity">
    <text evidence="1 6 7">Belongs to the TRAFAC class TrmE-Era-EngA-EngB-Septin-like GTPase superfamily. TrmE GTPase family.</text>
</comment>
<dbReference type="NCBIfam" id="TIGR00231">
    <property type="entry name" value="small_GTP"/>
    <property type="match status" value="1"/>
</dbReference>
<keyword evidence="3 6" id="KW-0547">Nucleotide-binding</keyword>
<sequence>MAQTIAALSTAPGGAIGIVRISGDAAESCLRALFTPVGSRDLQPRVLTYGVLTVHGRVIDRPMAVFFPAPATYTGEPMAEIHCHGSSAVLQAVLSALFDLGARQAEPGEFTRRAFLNGKLDLFAAEAVGDLVTAHSEQAAALAVSQLGGHMSTEFADMRQRLVAVCAQFLAVIDYPDEEIEDLPLTEIGQTLSDMRTRLNALHESYSRGRALREGLPCAIIGRPNAGKSTLLNALLGYDRAIVTDIAGTTRDTVEETLCLGGLVLRLQDTAGLRETNDPVEKIGVSRARDAVRTAAESGVVLAVFDGSKPVGGEDRMVMREAKNAARAVAILNKADLLRAEGWEELSDCFRAVVPLSAKHREGLSELTDTLLTLTGVRDLPSDGGLITNIRQAETLKRTAERLELAAEHLKAGFSPDAVVYDIEGAIESLGELTGQSVQNDIVDHIFANFCVGK</sequence>
<dbReference type="NCBIfam" id="NF003661">
    <property type="entry name" value="PRK05291.1-3"/>
    <property type="match status" value="1"/>
</dbReference>